<evidence type="ECO:0000256" key="2">
    <source>
        <dbReference type="ARBA" id="ARBA00022679"/>
    </source>
</evidence>
<sequence>MSRNAGNQLRRDPLLGFQVVIAEGREDRPQQWKPSIPPPSAMRCPFCGGHEDATPHERLALPGNLPRSTDQMPWEVRVLPNIFPSLSPNFPDEVFTEENPRYPSITASGLQEVIIESPQHLTSFAQLPDVNAILTFQAYQQRLNAIRATGQCRYVQIFKNNGPAAGASLEHSHSQVMATRLIPPIVQHEIEASEAYFRTHGKSFWSDLIASELAEGSRIVHADENLVAFCPFASRMPFELCVLPRHGQADFGDANSTLLQQIALLLRSLLVRVEKALNFPAYNYLIHTMPFDTLVADHYHWHVEVLPRVTVRAGFEWGTGLYVNPLSPERAAQILRDSA</sequence>
<evidence type="ECO:0000256" key="8">
    <source>
        <dbReference type="PIRSR" id="PIRSR000808-3"/>
    </source>
</evidence>
<keyword evidence="5 8" id="KW-0862">Zinc</keyword>
<dbReference type="SUPFAM" id="SSF54197">
    <property type="entry name" value="HIT-like"/>
    <property type="match status" value="2"/>
</dbReference>
<keyword evidence="2" id="KW-0808">Transferase</keyword>
<evidence type="ECO:0000256" key="6">
    <source>
        <dbReference type="ARBA" id="ARBA00023277"/>
    </source>
</evidence>
<dbReference type="PIRSF" id="PIRSF000808">
    <property type="entry name" value="GalT"/>
    <property type="match status" value="1"/>
</dbReference>
<dbReference type="Gene3D" id="3.30.428.10">
    <property type="entry name" value="HIT-like"/>
    <property type="match status" value="2"/>
</dbReference>
<feature type="binding site" evidence="8">
    <location>
        <position position="44"/>
    </location>
    <ligand>
        <name>Zn(2+)</name>
        <dbReference type="ChEBI" id="CHEBI:29105"/>
    </ligand>
</feature>
<dbReference type="AlphaFoldDB" id="A0A368KTN3"/>
<dbReference type="Proteomes" id="UP000253562">
    <property type="component" value="Unassembled WGS sequence"/>
</dbReference>
<evidence type="ECO:0000259" key="9">
    <source>
        <dbReference type="Pfam" id="PF01087"/>
    </source>
</evidence>
<organism evidence="11 12">
    <name type="scientific">Bremerella cremea</name>
    <dbReference type="NCBI Taxonomy" id="1031537"/>
    <lineage>
        <taxon>Bacteria</taxon>
        <taxon>Pseudomonadati</taxon>
        <taxon>Planctomycetota</taxon>
        <taxon>Planctomycetia</taxon>
        <taxon>Pirellulales</taxon>
        <taxon>Pirellulaceae</taxon>
        <taxon>Bremerella</taxon>
    </lineage>
</organism>
<accession>A0A368KTN3</accession>
<gene>
    <name evidence="11" type="ORF">DTL42_09335</name>
</gene>
<comment type="caution">
    <text evidence="11">The sequence shown here is derived from an EMBL/GenBank/DDBJ whole genome shotgun (WGS) entry which is preliminary data.</text>
</comment>
<keyword evidence="4 8" id="KW-0479">Metal-binding</keyword>
<feature type="binding site" evidence="8">
    <location>
        <position position="47"/>
    </location>
    <ligand>
        <name>Zn(2+)</name>
        <dbReference type="ChEBI" id="CHEBI:29105"/>
    </ligand>
</feature>
<feature type="active site" description="Tele-UMP-histidine intermediate" evidence="7">
    <location>
        <position position="173"/>
    </location>
</feature>
<feature type="domain" description="Galactose-1-phosphate uridyl transferase N-terminal" evidence="9">
    <location>
        <begin position="10"/>
        <end position="183"/>
    </location>
</feature>
<dbReference type="Pfam" id="PF02744">
    <property type="entry name" value="GalP_UDP_tr_C"/>
    <property type="match status" value="1"/>
</dbReference>
<evidence type="ECO:0000313" key="12">
    <source>
        <dbReference type="Proteomes" id="UP000253562"/>
    </source>
</evidence>
<feature type="domain" description="Galactose-1-phosphate uridyl transferase C-terminal" evidence="10">
    <location>
        <begin position="190"/>
        <end position="312"/>
    </location>
</feature>
<dbReference type="PANTHER" id="PTHR42763:SF2">
    <property type="entry name" value="ADP-GLUCOSE PHOSPHORYLASE"/>
    <property type="match status" value="1"/>
</dbReference>
<keyword evidence="6" id="KW-0119">Carbohydrate metabolism</keyword>
<keyword evidence="3" id="KW-0548">Nucleotidyltransferase</keyword>
<comment type="similarity">
    <text evidence="1">Belongs to the galactose-1-phosphate uridylyltransferase type 1 family.</text>
</comment>
<dbReference type="InterPro" id="IPR001937">
    <property type="entry name" value="GalP_UDPtransf1"/>
</dbReference>
<dbReference type="InterPro" id="IPR005850">
    <property type="entry name" value="GalP_Utransf_C"/>
</dbReference>
<dbReference type="PANTHER" id="PTHR42763">
    <property type="entry name" value="ADP-GLUCOSE PHOSPHORYLASE"/>
    <property type="match status" value="1"/>
</dbReference>
<dbReference type="GO" id="GO:0006012">
    <property type="term" value="P:galactose metabolic process"/>
    <property type="evidence" value="ECO:0007669"/>
    <property type="project" value="InterPro"/>
</dbReference>
<dbReference type="EMBL" id="QPEX01000011">
    <property type="protein sequence ID" value="RCS53005.1"/>
    <property type="molecule type" value="Genomic_DNA"/>
</dbReference>
<feature type="binding site" evidence="8">
    <location>
        <position position="120"/>
    </location>
    <ligand>
        <name>Zn(2+)</name>
        <dbReference type="ChEBI" id="CHEBI:29105"/>
    </ligand>
</feature>
<dbReference type="RefSeq" id="WP_114368429.1">
    <property type="nucleotide sequence ID" value="NZ_QPEX01000011.1"/>
</dbReference>
<evidence type="ECO:0000256" key="1">
    <source>
        <dbReference type="ARBA" id="ARBA00010951"/>
    </source>
</evidence>
<name>A0A368KTN3_9BACT</name>
<evidence type="ECO:0000313" key="11">
    <source>
        <dbReference type="EMBL" id="RCS53005.1"/>
    </source>
</evidence>
<evidence type="ECO:0000256" key="7">
    <source>
        <dbReference type="PIRSR" id="PIRSR000808-1"/>
    </source>
</evidence>
<evidence type="ECO:0000259" key="10">
    <source>
        <dbReference type="Pfam" id="PF02744"/>
    </source>
</evidence>
<evidence type="ECO:0000256" key="5">
    <source>
        <dbReference type="ARBA" id="ARBA00022833"/>
    </source>
</evidence>
<comment type="cofactor">
    <cofactor evidence="8">
        <name>Zn(2+)</name>
        <dbReference type="ChEBI" id="CHEBI:29105"/>
    </cofactor>
    <text evidence="8">Binds 1 zinc ion per subunit.</text>
</comment>
<dbReference type="GO" id="GO:0008270">
    <property type="term" value="F:zinc ion binding"/>
    <property type="evidence" value="ECO:0007669"/>
    <property type="project" value="InterPro"/>
</dbReference>
<feature type="binding site" evidence="8">
    <location>
        <position position="171"/>
    </location>
    <ligand>
        <name>Zn(2+)</name>
        <dbReference type="ChEBI" id="CHEBI:29105"/>
    </ligand>
</feature>
<proteinExistence type="inferred from homology"/>
<dbReference type="InterPro" id="IPR053177">
    <property type="entry name" value="ADP-glucose_phosphorylase"/>
</dbReference>
<dbReference type="InterPro" id="IPR036265">
    <property type="entry name" value="HIT-like_sf"/>
</dbReference>
<evidence type="ECO:0000256" key="4">
    <source>
        <dbReference type="ARBA" id="ARBA00022723"/>
    </source>
</evidence>
<protein>
    <submittedName>
        <fullName evidence="11">DUF4921 family protein</fullName>
    </submittedName>
</protein>
<dbReference type="OrthoDB" id="9769064at2"/>
<reference evidence="11 12" key="1">
    <citation type="submission" date="2018-07" db="EMBL/GenBank/DDBJ databases">
        <title>Comparative genomes isolates from brazilian mangrove.</title>
        <authorList>
            <person name="De Araujo J.E."/>
            <person name="Taketani R.G."/>
            <person name="Silva M.C.P."/>
            <person name="Lourenco M.V."/>
            <person name="Oliveira V.M."/>
            <person name="Andreote F.D."/>
        </authorList>
    </citation>
    <scope>NUCLEOTIDE SEQUENCE [LARGE SCALE GENOMIC DNA]</scope>
    <source>
        <strain evidence="11 12">HEX PRIS-MGV</strain>
    </source>
</reference>
<dbReference type="GO" id="GO:0008108">
    <property type="term" value="F:UDP-glucose:hexose-1-phosphate uridylyltransferase activity"/>
    <property type="evidence" value="ECO:0007669"/>
    <property type="project" value="InterPro"/>
</dbReference>
<evidence type="ECO:0000256" key="3">
    <source>
        <dbReference type="ARBA" id="ARBA00022695"/>
    </source>
</evidence>
<dbReference type="InterPro" id="IPR005849">
    <property type="entry name" value="GalP_Utransf_N"/>
</dbReference>
<dbReference type="Pfam" id="PF01087">
    <property type="entry name" value="GalP_UDP_transf"/>
    <property type="match status" value="1"/>
</dbReference>